<evidence type="ECO:0000313" key="11">
    <source>
        <dbReference type="Proteomes" id="UP001177140"/>
    </source>
</evidence>
<dbReference type="InterPro" id="IPR002401">
    <property type="entry name" value="Cyt_P450_E_grp-I"/>
</dbReference>
<comment type="cofactor">
    <cofactor evidence="7">
        <name>heme</name>
        <dbReference type="ChEBI" id="CHEBI:30413"/>
    </cofactor>
</comment>
<reference evidence="10" key="1">
    <citation type="submission" date="2022-03" db="EMBL/GenBank/DDBJ databases">
        <title>A functionally conserved STORR gene fusion in Papaver species that diverged 16.8 million years ago.</title>
        <authorList>
            <person name="Catania T."/>
        </authorList>
    </citation>
    <scope>NUCLEOTIDE SEQUENCE</scope>
    <source>
        <strain evidence="10">S-191538</strain>
    </source>
</reference>
<comment type="similarity">
    <text evidence="8">Belongs to the cytochrome P450 family.</text>
</comment>
<dbReference type="AlphaFoldDB" id="A0AA41SCJ0"/>
<dbReference type="FunFam" id="1.10.630.10:FF:000023">
    <property type="entry name" value="Cytochrome P450 family protein"/>
    <property type="match status" value="1"/>
</dbReference>
<keyword evidence="11" id="KW-1185">Reference proteome</keyword>
<sequence length="507" mass="57947">MENLSILSLLPLFVFLLATLIFILRPKKRNLPPSPPSHPIFGHLRLLKKPLYRTLATISNQYGPILYLRFGTRPVVVVSSPSLAEECLTKNDVIFANRPRLLIGKHLGYDYTSISWSTYGDHWRNLRRICTLEIFSSSRLKMLSNIRTDEVQSMIRRLSTTDQIVNMNSVFTELTLNIMMRMIAGKRYYGDGDQEGESELNQEAERFREILKETFALSAVSNLGDYFVVMKWIGYFLGAEKQMIKLQRKRDEFMQELVEQRRQILSSNTSADEIKDREKMTLIDVLLLLQRTEPDFYSDRMIRGLIGVLISAGTDTSAGTMEWALSQLLNNPEILKKVQREIDMEVGRDRLIKESDLSKLPYLHAIILETLRMYPPGALLTPHESSEDCVVGGYDIPRGTMLFVNIWVIQNDPESWDEPHEFRPERFINTEGVREGFKLMPFGSGRRVCPGDGLAMRVIGLALGSLIQCLEWERANGEELVDLTEGTGLTLSRAQPLLAKCKPRPIT</sequence>
<dbReference type="InterPro" id="IPR017972">
    <property type="entry name" value="Cyt_P450_CS"/>
</dbReference>
<dbReference type="PRINTS" id="PR00463">
    <property type="entry name" value="EP450I"/>
</dbReference>
<evidence type="ECO:0000256" key="7">
    <source>
        <dbReference type="PIRSR" id="PIRSR602401-1"/>
    </source>
</evidence>
<dbReference type="Gene3D" id="1.10.630.10">
    <property type="entry name" value="Cytochrome P450"/>
    <property type="match status" value="1"/>
</dbReference>
<organism evidence="10 11">
    <name type="scientific">Papaver nudicaule</name>
    <name type="common">Iceland poppy</name>
    <dbReference type="NCBI Taxonomy" id="74823"/>
    <lineage>
        <taxon>Eukaryota</taxon>
        <taxon>Viridiplantae</taxon>
        <taxon>Streptophyta</taxon>
        <taxon>Embryophyta</taxon>
        <taxon>Tracheophyta</taxon>
        <taxon>Spermatophyta</taxon>
        <taxon>Magnoliopsida</taxon>
        <taxon>Ranunculales</taxon>
        <taxon>Papaveraceae</taxon>
        <taxon>Papaveroideae</taxon>
        <taxon>Papaver</taxon>
    </lineage>
</organism>
<keyword evidence="4 8" id="KW-0560">Oxidoreductase</keyword>
<comment type="caution">
    <text evidence="10">The sequence shown here is derived from an EMBL/GenBank/DDBJ whole genome shotgun (WGS) entry which is preliminary data.</text>
</comment>
<keyword evidence="3 7" id="KW-0479">Metal-binding</keyword>
<feature type="transmembrane region" description="Helical" evidence="9">
    <location>
        <begin position="6"/>
        <end position="24"/>
    </location>
</feature>
<dbReference type="PANTHER" id="PTHR47947:SF20">
    <property type="entry name" value="CYTOCHROME P450 FAMILY PROTEIN"/>
    <property type="match status" value="1"/>
</dbReference>
<dbReference type="PROSITE" id="PS00086">
    <property type="entry name" value="CYTOCHROME_P450"/>
    <property type="match status" value="1"/>
</dbReference>
<dbReference type="GO" id="GO:0004497">
    <property type="term" value="F:monooxygenase activity"/>
    <property type="evidence" value="ECO:0007669"/>
    <property type="project" value="UniProtKB-KW"/>
</dbReference>
<dbReference type="GO" id="GO:0016705">
    <property type="term" value="F:oxidoreductase activity, acting on paired donors, with incorporation or reduction of molecular oxygen"/>
    <property type="evidence" value="ECO:0007669"/>
    <property type="project" value="InterPro"/>
</dbReference>
<dbReference type="InterPro" id="IPR036396">
    <property type="entry name" value="Cyt_P450_sf"/>
</dbReference>
<dbReference type="PRINTS" id="PR00385">
    <property type="entry name" value="P450"/>
</dbReference>
<dbReference type="CDD" id="cd20653">
    <property type="entry name" value="CYP81"/>
    <property type="match status" value="1"/>
</dbReference>
<protein>
    <recommendedName>
        <fullName evidence="12">Cytochrome P450</fullName>
    </recommendedName>
</protein>
<proteinExistence type="inferred from homology"/>
<evidence type="ECO:0000256" key="1">
    <source>
        <dbReference type="ARBA" id="ARBA00004370"/>
    </source>
</evidence>
<evidence type="ECO:0000256" key="9">
    <source>
        <dbReference type="SAM" id="Phobius"/>
    </source>
</evidence>
<dbReference type="GO" id="GO:0016020">
    <property type="term" value="C:membrane"/>
    <property type="evidence" value="ECO:0007669"/>
    <property type="project" value="UniProtKB-SubCell"/>
</dbReference>
<dbReference type="GO" id="GO:0020037">
    <property type="term" value="F:heme binding"/>
    <property type="evidence" value="ECO:0007669"/>
    <property type="project" value="InterPro"/>
</dbReference>
<evidence type="ECO:0000313" key="10">
    <source>
        <dbReference type="EMBL" id="MCL7036877.1"/>
    </source>
</evidence>
<evidence type="ECO:0000256" key="3">
    <source>
        <dbReference type="ARBA" id="ARBA00022723"/>
    </source>
</evidence>
<accession>A0AA41SCJ0</accession>
<dbReference type="PANTHER" id="PTHR47947">
    <property type="entry name" value="CYTOCHROME P450 82C3-RELATED"/>
    <property type="match status" value="1"/>
</dbReference>
<evidence type="ECO:0000256" key="5">
    <source>
        <dbReference type="ARBA" id="ARBA00023004"/>
    </source>
</evidence>
<keyword evidence="6 9" id="KW-0472">Membrane</keyword>
<evidence type="ECO:0000256" key="8">
    <source>
        <dbReference type="RuleBase" id="RU000461"/>
    </source>
</evidence>
<feature type="binding site" description="axial binding residue" evidence="7">
    <location>
        <position position="449"/>
    </location>
    <ligand>
        <name>heme</name>
        <dbReference type="ChEBI" id="CHEBI:30413"/>
    </ligand>
    <ligandPart>
        <name>Fe</name>
        <dbReference type="ChEBI" id="CHEBI:18248"/>
    </ligandPart>
</feature>
<dbReference type="Pfam" id="PF00067">
    <property type="entry name" value="p450"/>
    <property type="match status" value="1"/>
</dbReference>
<dbReference type="Proteomes" id="UP001177140">
    <property type="component" value="Unassembled WGS sequence"/>
</dbReference>
<dbReference type="GO" id="GO:0005506">
    <property type="term" value="F:iron ion binding"/>
    <property type="evidence" value="ECO:0007669"/>
    <property type="project" value="InterPro"/>
</dbReference>
<dbReference type="GO" id="GO:0033075">
    <property type="term" value="P:isoquinoline alkaloid biosynthetic process"/>
    <property type="evidence" value="ECO:0007669"/>
    <property type="project" value="UniProtKB-ARBA"/>
</dbReference>
<name>A0AA41SCJ0_PAPNU</name>
<keyword evidence="9" id="KW-0812">Transmembrane</keyword>
<dbReference type="InterPro" id="IPR050651">
    <property type="entry name" value="Plant_Cytochrome_P450_Monoox"/>
</dbReference>
<gene>
    <name evidence="10" type="ORF">MKW94_025422</name>
</gene>
<keyword evidence="8" id="KW-0503">Monooxygenase</keyword>
<dbReference type="SUPFAM" id="SSF48264">
    <property type="entry name" value="Cytochrome P450"/>
    <property type="match status" value="1"/>
</dbReference>
<keyword evidence="9" id="KW-1133">Transmembrane helix</keyword>
<evidence type="ECO:0008006" key="12">
    <source>
        <dbReference type="Google" id="ProtNLM"/>
    </source>
</evidence>
<keyword evidence="2 7" id="KW-0349">Heme</keyword>
<comment type="subcellular location">
    <subcellularLocation>
        <location evidence="1">Membrane</location>
    </subcellularLocation>
</comment>
<evidence type="ECO:0000256" key="2">
    <source>
        <dbReference type="ARBA" id="ARBA00022617"/>
    </source>
</evidence>
<evidence type="ECO:0000256" key="6">
    <source>
        <dbReference type="ARBA" id="ARBA00023136"/>
    </source>
</evidence>
<dbReference type="EMBL" id="JAJJMA010173107">
    <property type="protein sequence ID" value="MCL7036877.1"/>
    <property type="molecule type" value="Genomic_DNA"/>
</dbReference>
<dbReference type="InterPro" id="IPR001128">
    <property type="entry name" value="Cyt_P450"/>
</dbReference>
<evidence type="ECO:0000256" key="4">
    <source>
        <dbReference type="ARBA" id="ARBA00023002"/>
    </source>
</evidence>
<keyword evidence="5 7" id="KW-0408">Iron</keyword>